<reference evidence="8 9" key="1">
    <citation type="journal article" date="2023" name="Sci. Data">
        <title>Genome assembly of the Korean intertidal mud-creeper Batillaria attramentaria.</title>
        <authorList>
            <person name="Patra A.K."/>
            <person name="Ho P.T."/>
            <person name="Jun S."/>
            <person name="Lee S.J."/>
            <person name="Kim Y."/>
            <person name="Won Y.J."/>
        </authorList>
    </citation>
    <scope>NUCLEOTIDE SEQUENCE [LARGE SCALE GENOMIC DNA]</scope>
    <source>
        <strain evidence="8">Wonlab-2016</strain>
    </source>
</reference>
<evidence type="ECO:0000313" key="9">
    <source>
        <dbReference type="Proteomes" id="UP001519460"/>
    </source>
</evidence>
<keyword evidence="4" id="KW-0325">Glycoprotein</keyword>
<comment type="caution">
    <text evidence="8">The sequence shown here is derived from an EMBL/GenBank/DDBJ whole genome shotgun (WGS) entry which is preliminary data.</text>
</comment>
<dbReference type="EMBL" id="JACVVK020000058">
    <property type="protein sequence ID" value="KAK7497498.1"/>
    <property type="molecule type" value="Genomic_DNA"/>
</dbReference>
<feature type="domain" description="Ig-like" evidence="7">
    <location>
        <begin position="110"/>
        <end position="182"/>
    </location>
</feature>
<dbReference type="InterPro" id="IPR036179">
    <property type="entry name" value="Ig-like_dom_sf"/>
</dbReference>
<protein>
    <recommendedName>
        <fullName evidence="7">Ig-like domain-containing protein</fullName>
    </recommendedName>
</protein>
<dbReference type="GO" id="GO:0016020">
    <property type="term" value="C:membrane"/>
    <property type="evidence" value="ECO:0007669"/>
    <property type="project" value="UniProtKB-SubCell"/>
</dbReference>
<evidence type="ECO:0000259" key="7">
    <source>
        <dbReference type="PROSITE" id="PS50835"/>
    </source>
</evidence>
<dbReference type="InterPro" id="IPR051275">
    <property type="entry name" value="Cell_adhesion_signaling"/>
</dbReference>
<name>A0ABD0LDL0_9CAEN</name>
<dbReference type="InterPro" id="IPR007110">
    <property type="entry name" value="Ig-like_dom"/>
</dbReference>
<keyword evidence="5" id="KW-0393">Immunoglobulin domain</keyword>
<dbReference type="PANTHER" id="PTHR11640">
    <property type="entry name" value="NEPHRIN"/>
    <property type="match status" value="1"/>
</dbReference>
<dbReference type="PROSITE" id="PS50835">
    <property type="entry name" value="IG_LIKE"/>
    <property type="match status" value="3"/>
</dbReference>
<sequence>MFMEVKGNISDCGLTENAGDWTVSGSCRIQVDGITDDRYACSWSQASPSTSGDAWSTSFIADDPRARVNRSGHCIFTRSLPPDEGVYTYILHYQPAQDERHIVGNTTISPPLTPKTQTNCPQYVVEGDTLTCNCTTTDPGSPPSSAQWSGFTSHQLIVHSVTRDMDGAVYNCTQTWNTRVVSFVNYTMRVQHPPSGPVITGYTTNQVLTAGDNVSLTCTVSGGNPPVNNITFYCLRQNTNVTGEFDSSLSSMTVTIDRLRSTSGDAWSTSFIADDPEARVNISGHCIFTRSLPPDEGVYTYFLHYQPTHDEQHMVGNITISVPRTPKTQTNCPQYVMEGDTLTCDCTTTDPGSPPSVLQWSGFTSHQLTVHNVTRDMDGAVYNCTQTWNTRVVSFVNYTMRVQRRDLYDRPQPRQQEPDHYTGLALYEDIRGSKRDQTVDVTGSEYENTGMNTSRPACITTEVKGDTDDEKPGDGLVDDPTASGAYERLQVNIQESNNYTELTLKSIQK</sequence>
<evidence type="ECO:0000313" key="8">
    <source>
        <dbReference type="EMBL" id="KAK7497498.1"/>
    </source>
</evidence>
<evidence type="ECO:0000256" key="2">
    <source>
        <dbReference type="ARBA" id="ARBA00023136"/>
    </source>
</evidence>
<dbReference type="PANTHER" id="PTHR11640:SF31">
    <property type="entry name" value="IRREGULAR CHIASM C-ROUGHEST PROTEIN-RELATED"/>
    <property type="match status" value="1"/>
</dbReference>
<feature type="compositionally biased region" description="Basic and acidic residues" evidence="6">
    <location>
        <begin position="463"/>
        <end position="473"/>
    </location>
</feature>
<dbReference type="AlphaFoldDB" id="A0ABD0LDL0"/>
<dbReference type="InterPro" id="IPR013783">
    <property type="entry name" value="Ig-like_fold"/>
</dbReference>
<keyword evidence="9" id="KW-1185">Reference proteome</keyword>
<keyword evidence="2" id="KW-0472">Membrane</keyword>
<feature type="region of interest" description="Disordered" evidence="6">
    <location>
        <begin position="463"/>
        <end position="482"/>
    </location>
</feature>
<dbReference type="Proteomes" id="UP001519460">
    <property type="component" value="Unassembled WGS sequence"/>
</dbReference>
<evidence type="ECO:0000256" key="3">
    <source>
        <dbReference type="ARBA" id="ARBA00023157"/>
    </source>
</evidence>
<evidence type="ECO:0000256" key="6">
    <source>
        <dbReference type="SAM" id="MobiDB-lite"/>
    </source>
</evidence>
<proteinExistence type="predicted"/>
<comment type="subcellular location">
    <subcellularLocation>
        <location evidence="1">Membrane</location>
        <topology evidence="1">Single-pass type I membrane protein</topology>
    </subcellularLocation>
</comment>
<feature type="domain" description="Ig-like" evidence="7">
    <location>
        <begin position="197"/>
        <end position="233"/>
    </location>
</feature>
<dbReference type="InterPro" id="IPR003599">
    <property type="entry name" value="Ig_sub"/>
</dbReference>
<evidence type="ECO:0000256" key="4">
    <source>
        <dbReference type="ARBA" id="ARBA00023180"/>
    </source>
</evidence>
<keyword evidence="3" id="KW-1015">Disulfide bond</keyword>
<accession>A0ABD0LDL0</accession>
<feature type="domain" description="Ig-like" evidence="7">
    <location>
        <begin position="323"/>
        <end position="394"/>
    </location>
</feature>
<dbReference type="SMART" id="SM00409">
    <property type="entry name" value="IG"/>
    <property type="match status" value="2"/>
</dbReference>
<evidence type="ECO:0000256" key="1">
    <source>
        <dbReference type="ARBA" id="ARBA00004479"/>
    </source>
</evidence>
<dbReference type="Gene3D" id="2.60.40.10">
    <property type="entry name" value="Immunoglobulins"/>
    <property type="match status" value="1"/>
</dbReference>
<organism evidence="8 9">
    <name type="scientific">Batillaria attramentaria</name>
    <dbReference type="NCBI Taxonomy" id="370345"/>
    <lineage>
        <taxon>Eukaryota</taxon>
        <taxon>Metazoa</taxon>
        <taxon>Spiralia</taxon>
        <taxon>Lophotrochozoa</taxon>
        <taxon>Mollusca</taxon>
        <taxon>Gastropoda</taxon>
        <taxon>Caenogastropoda</taxon>
        <taxon>Sorbeoconcha</taxon>
        <taxon>Cerithioidea</taxon>
        <taxon>Batillariidae</taxon>
        <taxon>Batillaria</taxon>
    </lineage>
</organism>
<dbReference type="SUPFAM" id="SSF48726">
    <property type="entry name" value="Immunoglobulin"/>
    <property type="match status" value="2"/>
</dbReference>
<evidence type="ECO:0000256" key="5">
    <source>
        <dbReference type="ARBA" id="ARBA00023319"/>
    </source>
</evidence>
<gene>
    <name evidence="8" type="ORF">BaRGS_00011340</name>
</gene>